<feature type="transmembrane region" description="Helical" evidence="17">
    <location>
        <begin position="46"/>
        <end position="73"/>
    </location>
</feature>
<evidence type="ECO:0000259" key="18">
    <source>
        <dbReference type="Pfam" id="PF00361"/>
    </source>
</evidence>
<feature type="domain" description="NADH-Ubiquinone oxidoreductase (complex I) chain 5 N-terminal" evidence="19">
    <location>
        <begin position="39"/>
        <end position="86"/>
    </location>
</feature>
<accession>A0A0A6ZL04</accession>
<feature type="domain" description="NADH dehydrogenase subunit 5 C-terminal" evidence="20">
    <location>
        <begin position="382"/>
        <end position="556"/>
    </location>
</feature>
<feature type="transmembrane region" description="Helical" evidence="17">
    <location>
        <begin position="233"/>
        <end position="254"/>
    </location>
</feature>
<dbReference type="GO" id="GO:0005743">
    <property type="term" value="C:mitochondrial inner membrane"/>
    <property type="evidence" value="ECO:0007669"/>
    <property type="project" value="UniProtKB-SubCell"/>
</dbReference>
<geneLocation type="mitochondrion" evidence="21"/>
<evidence type="ECO:0000256" key="2">
    <source>
        <dbReference type="ARBA" id="ARBA00004448"/>
    </source>
</evidence>
<evidence type="ECO:0000259" key="20">
    <source>
        <dbReference type="Pfam" id="PF06455"/>
    </source>
</evidence>
<dbReference type="GO" id="GO:0015990">
    <property type="term" value="P:electron transport coupled proton transport"/>
    <property type="evidence" value="ECO:0007669"/>
    <property type="project" value="TreeGrafter"/>
</dbReference>
<keyword evidence="13 17" id="KW-0830">Ubiquinone</keyword>
<keyword evidence="11 17" id="KW-1133">Transmembrane helix</keyword>
<comment type="function">
    <text evidence="17">Core subunit of the mitochondrial membrane respiratory chain NADH dehydrogenase (Complex I) which catalyzes electron transfer from NADH through the respiratory chain, using ubiquinone as an electron acceptor. Essential for the catalytic activity and assembly of complex I.</text>
</comment>
<evidence type="ECO:0000256" key="9">
    <source>
        <dbReference type="ARBA" id="ARBA00022967"/>
    </source>
</evidence>
<feature type="transmembrane region" description="Helical" evidence="17">
    <location>
        <begin position="408"/>
        <end position="431"/>
    </location>
</feature>
<dbReference type="GO" id="GO:0008137">
    <property type="term" value="F:NADH dehydrogenase (ubiquinone) activity"/>
    <property type="evidence" value="ECO:0007669"/>
    <property type="project" value="UniProtKB-EC"/>
</dbReference>
<reference evidence="21" key="1">
    <citation type="submission" date="2013-07" db="EMBL/GenBank/DDBJ databases">
        <title>The comparative mitochondrial genomes from Braconidae subfamilies and the phylogeny of the Hymenoptera.</title>
        <authorList>
            <person name="Li Q."/>
            <person name="Wei S.J."/>
            <person name="Chen X.X."/>
        </authorList>
    </citation>
    <scope>NUCLEOTIDE SEQUENCE</scope>
</reference>
<evidence type="ECO:0000256" key="3">
    <source>
        <dbReference type="ARBA" id="ARBA00012944"/>
    </source>
</evidence>
<evidence type="ECO:0000256" key="6">
    <source>
        <dbReference type="ARBA" id="ARBA00022660"/>
    </source>
</evidence>
<dbReference type="InterPro" id="IPR001516">
    <property type="entry name" value="Proton_antipo_N"/>
</dbReference>
<feature type="transmembrane region" description="Helical" evidence="17">
    <location>
        <begin position="173"/>
        <end position="195"/>
    </location>
</feature>
<dbReference type="Pfam" id="PF00662">
    <property type="entry name" value="Proton_antipo_N"/>
    <property type="match status" value="1"/>
</dbReference>
<dbReference type="PRINTS" id="PR01434">
    <property type="entry name" value="NADHDHGNASE5"/>
</dbReference>
<feature type="transmembrane region" description="Helical" evidence="17">
    <location>
        <begin position="328"/>
        <end position="346"/>
    </location>
</feature>
<evidence type="ECO:0000256" key="10">
    <source>
        <dbReference type="ARBA" id="ARBA00022982"/>
    </source>
</evidence>
<comment type="similarity">
    <text evidence="17">Belongs to the complex I subunit 5 family.</text>
</comment>
<evidence type="ECO:0000259" key="19">
    <source>
        <dbReference type="Pfam" id="PF00662"/>
    </source>
</evidence>
<dbReference type="InterPro" id="IPR003945">
    <property type="entry name" value="NU5C-like"/>
</dbReference>
<feature type="transmembrane region" description="Helical" evidence="17">
    <location>
        <begin position="541"/>
        <end position="557"/>
    </location>
</feature>
<dbReference type="Pfam" id="PF06455">
    <property type="entry name" value="NADH5_C"/>
    <property type="match status" value="1"/>
</dbReference>
<feature type="transmembrane region" description="Helical" evidence="17">
    <location>
        <begin position="285"/>
        <end position="307"/>
    </location>
</feature>
<evidence type="ECO:0000256" key="5">
    <source>
        <dbReference type="ARBA" id="ARBA00022448"/>
    </source>
</evidence>
<protein>
    <recommendedName>
        <fullName evidence="4 17">NADH-ubiquinone oxidoreductase chain 5</fullName>
        <ecNumber evidence="3 17">7.1.1.2</ecNumber>
    </recommendedName>
</protein>
<name>A0A0A6ZL04_9HYME</name>
<keyword evidence="7 17" id="KW-0812">Transmembrane</keyword>
<feature type="transmembrane region" description="Helical" evidence="17">
    <location>
        <begin position="443"/>
        <end position="462"/>
    </location>
</feature>
<evidence type="ECO:0000256" key="7">
    <source>
        <dbReference type="ARBA" id="ARBA00022692"/>
    </source>
</evidence>
<dbReference type="InterPro" id="IPR010934">
    <property type="entry name" value="NADH_DH_su5_C"/>
</dbReference>
<dbReference type="AlphaFoldDB" id="A0A0A6ZL04"/>
<evidence type="ECO:0000256" key="12">
    <source>
        <dbReference type="ARBA" id="ARBA00023027"/>
    </source>
</evidence>
<evidence type="ECO:0000313" key="21">
    <source>
        <dbReference type="EMBL" id="AHA52446.1"/>
    </source>
</evidence>
<organism evidence="21">
    <name type="scientific">Histeromerus sp. QL-2013</name>
    <dbReference type="NCBI Taxonomy" id="1421637"/>
    <lineage>
        <taxon>Eukaryota</taxon>
        <taxon>Metazoa</taxon>
        <taxon>Ecdysozoa</taxon>
        <taxon>Arthropoda</taxon>
        <taxon>Hexapoda</taxon>
        <taxon>Insecta</taxon>
        <taxon>Pterygota</taxon>
        <taxon>Neoptera</taxon>
        <taxon>Endopterygota</taxon>
        <taxon>Hymenoptera</taxon>
        <taxon>Apocrita</taxon>
        <taxon>Ichneumonoidea</taxon>
        <taxon>Braconidae</taxon>
        <taxon>Doryctinae</taxon>
        <taxon>Histeromerus</taxon>
    </lineage>
</organism>
<keyword evidence="14 17" id="KW-0496">Mitochondrion</keyword>
<dbReference type="GO" id="GO:0003954">
    <property type="term" value="F:NADH dehydrogenase activity"/>
    <property type="evidence" value="ECO:0007669"/>
    <property type="project" value="TreeGrafter"/>
</dbReference>
<proteinExistence type="inferred from homology"/>
<feature type="transmembrane region" description="Helical" evidence="17">
    <location>
        <begin position="147"/>
        <end position="167"/>
    </location>
</feature>
<keyword evidence="9" id="KW-1278">Translocase</keyword>
<keyword evidence="10" id="KW-0249">Electron transport</keyword>
<dbReference type="PANTHER" id="PTHR42829:SF2">
    <property type="entry name" value="NADH-UBIQUINONE OXIDOREDUCTASE CHAIN 5"/>
    <property type="match status" value="1"/>
</dbReference>
<comment type="catalytic activity">
    <reaction evidence="16 17">
        <text>a ubiquinone + NADH + 5 H(+)(in) = a ubiquinol + NAD(+) + 4 H(+)(out)</text>
        <dbReference type="Rhea" id="RHEA:29091"/>
        <dbReference type="Rhea" id="RHEA-COMP:9565"/>
        <dbReference type="Rhea" id="RHEA-COMP:9566"/>
        <dbReference type="ChEBI" id="CHEBI:15378"/>
        <dbReference type="ChEBI" id="CHEBI:16389"/>
        <dbReference type="ChEBI" id="CHEBI:17976"/>
        <dbReference type="ChEBI" id="CHEBI:57540"/>
        <dbReference type="ChEBI" id="CHEBI:57945"/>
        <dbReference type="EC" id="7.1.1.2"/>
    </reaction>
</comment>
<feature type="transmembrane region" description="Helical" evidence="17">
    <location>
        <begin position="207"/>
        <end position="227"/>
    </location>
</feature>
<dbReference type="InterPro" id="IPR001750">
    <property type="entry name" value="ND/Mrp_TM"/>
</dbReference>
<comment type="function">
    <text evidence="1">Core subunit of the mitochondrial membrane respiratory chain NADH dehydrogenase (Complex I) that is believed to belong to the minimal assembly required for catalysis. Complex I functions in the transfer of electrons from NADH to the respiratory chain. The immediate electron acceptor for the enzyme is believed to be ubiquinone.</text>
</comment>
<evidence type="ECO:0000256" key="13">
    <source>
        <dbReference type="ARBA" id="ARBA00023075"/>
    </source>
</evidence>
<keyword evidence="6" id="KW-0679">Respiratory chain</keyword>
<dbReference type="PANTHER" id="PTHR42829">
    <property type="entry name" value="NADH-UBIQUINONE OXIDOREDUCTASE CHAIN 5"/>
    <property type="match status" value="1"/>
</dbReference>
<keyword evidence="5 17" id="KW-0813">Transport</keyword>
<gene>
    <name evidence="21" type="primary">ND5</name>
</gene>
<evidence type="ECO:0000256" key="11">
    <source>
        <dbReference type="ARBA" id="ARBA00022989"/>
    </source>
</evidence>
<feature type="transmembrane region" description="Helical" evidence="17">
    <location>
        <begin position="366"/>
        <end position="388"/>
    </location>
</feature>
<dbReference type="EC" id="7.1.1.2" evidence="3 17"/>
<evidence type="ECO:0000256" key="1">
    <source>
        <dbReference type="ARBA" id="ARBA00003257"/>
    </source>
</evidence>
<dbReference type="GO" id="GO:0042773">
    <property type="term" value="P:ATP synthesis coupled electron transport"/>
    <property type="evidence" value="ECO:0007669"/>
    <property type="project" value="InterPro"/>
</dbReference>
<evidence type="ECO:0000256" key="8">
    <source>
        <dbReference type="ARBA" id="ARBA00022792"/>
    </source>
</evidence>
<keyword evidence="8" id="KW-0999">Mitochondrion inner membrane</keyword>
<dbReference type="EMBL" id="KF418765">
    <property type="protein sequence ID" value="AHA52446.1"/>
    <property type="molecule type" value="Genomic_DNA"/>
</dbReference>
<comment type="subcellular location">
    <subcellularLocation>
        <location evidence="2">Mitochondrion inner membrane</location>
        <topology evidence="2">Multi-pass membrane protein</topology>
    </subcellularLocation>
</comment>
<keyword evidence="12 17" id="KW-0520">NAD</keyword>
<feature type="transmembrane region" description="Helical" evidence="17">
    <location>
        <begin position="7"/>
        <end position="26"/>
    </location>
</feature>
<evidence type="ECO:0000256" key="16">
    <source>
        <dbReference type="ARBA" id="ARBA00049551"/>
    </source>
</evidence>
<keyword evidence="15 17" id="KW-0472">Membrane</keyword>
<evidence type="ECO:0000256" key="4">
    <source>
        <dbReference type="ARBA" id="ARBA00021096"/>
    </source>
</evidence>
<dbReference type="Pfam" id="PF00361">
    <property type="entry name" value="Proton_antipo_M"/>
    <property type="match status" value="1"/>
</dbReference>
<evidence type="ECO:0000256" key="17">
    <source>
        <dbReference type="RuleBase" id="RU003404"/>
    </source>
</evidence>
<evidence type="ECO:0000256" key="14">
    <source>
        <dbReference type="ARBA" id="ARBA00023128"/>
    </source>
</evidence>
<feature type="transmembrane region" description="Helical" evidence="17">
    <location>
        <begin position="85"/>
        <end position="102"/>
    </location>
</feature>
<evidence type="ECO:0000256" key="15">
    <source>
        <dbReference type="ARBA" id="ARBA00023136"/>
    </source>
</evidence>
<sequence>MFLLTSSYMFFMNLIFWMISIMMLLMKLNFIMEWNLYMFNSMKIEFFIYMDWMSMMFISTILLISSMVIIYSMEYMKNDLFLKRFMILIMIFVSSMIMMIISPNMISILLGWDGLGLSSYCLVAYYQNKKSFNSSMITILMNRIGDIMILILISLFMMFGSWNFMFFKSMNMIFMFFILIAAITKSAQIPFSTWLPLAMAAPTPISSLVHSSTLVTTGIYLLIRFNFLMNNNFLYFLMMLSSLTMLLAGSSANFEFDLKKIIALSTLSQLGLMILTISINLPKLAFFHLITHAMFKSLLFLCSGIIIHNYMNNQDIRYISFMNMNMPFINLTFNIASLTLCGMPFLTGFYSKDMIIEMFLMNYNNLIIFLIMFLSMMFTIMYSFRLLFYISIKNLKMNMFMFYNSFNLMNYSIIILLLLSIFYGSTLNWLLYSSLNNIFLPSYLKLLIFKFLFMGLIISLMIQLIKLNFYMLKMFKTFYTFMNLMWFLPLLFKKNKMNILNLNNKLIFYSDMGWLEMLSSKKIIFYLNILYKMKNIFKMNFLLMTFLSIYLIIFMIYM</sequence>
<feature type="domain" description="NADH:quinone oxidoreductase/Mrp antiporter transmembrane" evidence="18">
    <location>
        <begin position="102"/>
        <end position="376"/>
    </location>
</feature>